<evidence type="ECO:0000256" key="2">
    <source>
        <dbReference type="ARBA" id="ARBA00023002"/>
    </source>
</evidence>
<dbReference type="InterPro" id="IPR013328">
    <property type="entry name" value="6PGD_dom2"/>
</dbReference>
<proteinExistence type="inferred from homology"/>
<dbReference type="GO" id="GO:0016491">
    <property type="term" value="F:oxidoreductase activity"/>
    <property type="evidence" value="ECO:0007669"/>
    <property type="project" value="UniProtKB-KW"/>
</dbReference>
<dbReference type="InterPro" id="IPR006115">
    <property type="entry name" value="6PGDH_NADP-bd"/>
</dbReference>
<dbReference type="GO" id="GO:0000785">
    <property type="term" value="C:chromatin"/>
    <property type="evidence" value="ECO:0007669"/>
    <property type="project" value="TreeGrafter"/>
</dbReference>
<sequence length="299" mass="30920">MTRHHDTDRTPVTVIGLGRMGRALAEAFLRDGHPTTVWNRTAAKAEPLVASGATLAGSVADAVAAGPLVVVCITDSDAVRELLDPAGGVLGGRVLVNLSTGTSQAARATAEWAAGWGAAYLDGAIMGTPAAIGTADAFLLYNGSRPAFDEHEAALRSLGAGTAYLAEDPALSALHEMAVLSLMWNTMNGFLHGAALLTRAGVDATTFAPVAKASIETVAGWVSGYARQIDSGAYPVDDITLGAHAVAMRHLIDESAAVGVSTELPRFLASLADRAVNAGRGDDGYVAMIEQFRTPEEKR</sequence>
<keyword evidence="6" id="KW-1185">Reference proteome</keyword>
<dbReference type="Gene3D" id="3.40.50.720">
    <property type="entry name" value="NAD(P)-binding Rossmann-like Domain"/>
    <property type="match status" value="1"/>
</dbReference>
<dbReference type="GO" id="GO:0050661">
    <property type="term" value="F:NADP binding"/>
    <property type="evidence" value="ECO:0007669"/>
    <property type="project" value="InterPro"/>
</dbReference>
<dbReference type="EMBL" id="QEIN01000195">
    <property type="protein sequence ID" value="RCV53368.1"/>
    <property type="molecule type" value="Genomic_DNA"/>
</dbReference>
<dbReference type="SUPFAM" id="SSF51735">
    <property type="entry name" value="NAD(P)-binding Rossmann-fold domains"/>
    <property type="match status" value="1"/>
</dbReference>
<feature type="domain" description="NADPH-dependent reductive aminase-like C-terminal" evidence="4">
    <location>
        <begin position="168"/>
        <end position="293"/>
    </location>
</feature>
<dbReference type="Pfam" id="PF21761">
    <property type="entry name" value="RedAm-like_C"/>
    <property type="match status" value="1"/>
</dbReference>
<dbReference type="GO" id="GO:0031491">
    <property type="term" value="F:nucleosome binding"/>
    <property type="evidence" value="ECO:0007669"/>
    <property type="project" value="TreeGrafter"/>
</dbReference>
<dbReference type="Pfam" id="PF03446">
    <property type="entry name" value="NAD_binding_2"/>
    <property type="match status" value="1"/>
</dbReference>
<comment type="similarity">
    <text evidence="1">Belongs to the HIBADH-related family.</text>
</comment>
<evidence type="ECO:0000313" key="6">
    <source>
        <dbReference type="Proteomes" id="UP000253318"/>
    </source>
</evidence>
<feature type="domain" description="6-phosphogluconate dehydrogenase NADP-binding" evidence="3">
    <location>
        <begin position="12"/>
        <end position="163"/>
    </location>
</feature>
<dbReference type="PANTHER" id="PTHR43580:SF2">
    <property type="entry name" value="CYTOKINE-LIKE NUCLEAR FACTOR N-PAC"/>
    <property type="match status" value="1"/>
</dbReference>
<dbReference type="InterPro" id="IPR051265">
    <property type="entry name" value="HIBADH-related_NP60_sf"/>
</dbReference>
<dbReference type="OrthoDB" id="4535742at2"/>
<organism evidence="5 6">
    <name type="scientific">Marinitenerispora sediminis</name>
    <dbReference type="NCBI Taxonomy" id="1931232"/>
    <lineage>
        <taxon>Bacteria</taxon>
        <taxon>Bacillati</taxon>
        <taxon>Actinomycetota</taxon>
        <taxon>Actinomycetes</taxon>
        <taxon>Streptosporangiales</taxon>
        <taxon>Nocardiopsidaceae</taxon>
        <taxon>Marinitenerispora</taxon>
    </lineage>
</organism>
<evidence type="ECO:0000313" key="5">
    <source>
        <dbReference type="EMBL" id="RCV53368.1"/>
    </source>
</evidence>
<keyword evidence="2" id="KW-0560">Oxidoreductase</keyword>
<dbReference type="InterPro" id="IPR048666">
    <property type="entry name" value="RedAm-like_C"/>
</dbReference>
<dbReference type="Gene3D" id="1.10.1040.10">
    <property type="entry name" value="N-(1-d-carboxylethyl)-l-norvaline Dehydrogenase, domain 2"/>
    <property type="match status" value="1"/>
</dbReference>
<dbReference type="GO" id="GO:0140673">
    <property type="term" value="P:transcription elongation-coupled chromatin remodeling"/>
    <property type="evidence" value="ECO:0007669"/>
    <property type="project" value="TreeGrafter"/>
</dbReference>
<comment type="caution">
    <text evidence="5">The sequence shown here is derived from an EMBL/GenBank/DDBJ whole genome shotgun (WGS) entry which is preliminary data.</text>
</comment>
<dbReference type="Proteomes" id="UP000253318">
    <property type="component" value="Unassembled WGS sequence"/>
</dbReference>
<name>A0A368T0W8_9ACTN</name>
<dbReference type="PIRSF" id="PIRSF000103">
    <property type="entry name" value="HIBADH"/>
    <property type="match status" value="1"/>
</dbReference>
<accession>A0A368T0W8</accession>
<gene>
    <name evidence="5" type="ORF">DEF24_20770</name>
</gene>
<reference evidence="5 6" key="1">
    <citation type="submission" date="2018-04" db="EMBL/GenBank/DDBJ databases">
        <title>Novel actinobacteria from marine sediment.</title>
        <authorList>
            <person name="Ng Z.Y."/>
            <person name="Tan G.Y.A."/>
        </authorList>
    </citation>
    <scope>NUCLEOTIDE SEQUENCE [LARGE SCALE GENOMIC DNA]</scope>
    <source>
        <strain evidence="5 6">TPS81</strain>
    </source>
</reference>
<dbReference type="InterPro" id="IPR015815">
    <property type="entry name" value="HIBADH-related"/>
</dbReference>
<dbReference type="InterPro" id="IPR036291">
    <property type="entry name" value="NAD(P)-bd_dom_sf"/>
</dbReference>
<dbReference type="GO" id="GO:0003677">
    <property type="term" value="F:DNA binding"/>
    <property type="evidence" value="ECO:0007669"/>
    <property type="project" value="TreeGrafter"/>
</dbReference>
<evidence type="ECO:0000256" key="1">
    <source>
        <dbReference type="ARBA" id="ARBA00009080"/>
    </source>
</evidence>
<dbReference type="AlphaFoldDB" id="A0A368T0W8"/>
<evidence type="ECO:0000259" key="3">
    <source>
        <dbReference type="Pfam" id="PF03446"/>
    </source>
</evidence>
<protein>
    <submittedName>
        <fullName evidence="5">6-phosphogluconate dehydrogenase</fullName>
    </submittedName>
</protein>
<evidence type="ECO:0000259" key="4">
    <source>
        <dbReference type="Pfam" id="PF21761"/>
    </source>
</evidence>
<dbReference type="PANTHER" id="PTHR43580">
    <property type="entry name" value="OXIDOREDUCTASE GLYR1-RELATED"/>
    <property type="match status" value="1"/>
</dbReference>